<evidence type="ECO:0000313" key="2">
    <source>
        <dbReference type="Proteomes" id="UP001472677"/>
    </source>
</evidence>
<name>A0ABR2F2S1_9ROSI</name>
<comment type="caution">
    <text evidence="1">The sequence shown here is derived from an EMBL/GenBank/DDBJ whole genome shotgun (WGS) entry which is preliminary data.</text>
</comment>
<keyword evidence="2" id="KW-1185">Reference proteome</keyword>
<proteinExistence type="predicted"/>
<dbReference type="EMBL" id="JBBPBM010000009">
    <property type="protein sequence ID" value="KAK8569223.1"/>
    <property type="molecule type" value="Genomic_DNA"/>
</dbReference>
<sequence>MLTGGSDSIPGDGFISLGDDDTDLLDEDVCFRRVYGVPFIGFFNQVKELAVKSMDFTLVLKILGRRVVVDAPAPEFYPIKGYFSVLPDDALSSLSSLPIDEEIKEASIFMVLLKALGIESLHTHFYQ</sequence>
<evidence type="ECO:0000313" key="1">
    <source>
        <dbReference type="EMBL" id="KAK8569223.1"/>
    </source>
</evidence>
<gene>
    <name evidence="1" type="ORF">V6N12_007755</name>
</gene>
<reference evidence="1 2" key="1">
    <citation type="journal article" date="2024" name="G3 (Bethesda)">
        <title>Genome assembly of Hibiscus sabdariffa L. provides insights into metabolisms of medicinal natural products.</title>
        <authorList>
            <person name="Kim T."/>
        </authorList>
    </citation>
    <scope>NUCLEOTIDE SEQUENCE [LARGE SCALE GENOMIC DNA]</scope>
    <source>
        <strain evidence="1">TK-2024</strain>
        <tissue evidence="1">Old leaves</tissue>
    </source>
</reference>
<protein>
    <submittedName>
        <fullName evidence="1">Uncharacterized protein</fullName>
    </submittedName>
</protein>
<dbReference type="Proteomes" id="UP001472677">
    <property type="component" value="Unassembled WGS sequence"/>
</dbReference>
<accession>A0ABR2F2S1</accession>
<organism evidence="1 2">
    <name type="scientific">Hibiscus sabdariffa</name>
    <name type="common">roselle</name>
    <dbReference type="NCBI Taxonomy" id="183260"/>
    <lineage>
        <taxon>Eukaryota</taxon>
        <taxon>Viridiplantae</taxon>
        <taxon>Streptophyta</taxon>
        <taxon>Embryophyta</taxon>
        <taxon>Tracheophyta</taxon>
        <taxon>Spermatophyta</taxon>
        <taxon>Magnoliopsida</taxon>
        <taxon>eudicotyledons</taxon>
        <taxon>Gunneridae</taxon>
        <taxon>Pentapetalae</taxon>
        <taxon>rosids</taxon>
        <taxon>malvids</taxon>
        <taxon>Malvales</taxon>
        <taxon>Malvaceae</taxon>
        <taxon>Malvoideae</taxon>
        <taxon>Hibiscus</taxon>
    </lineage>
</organism>